<accession>A0A9J7BX14</accession>
<proteinExistence type="predicted"/>
<keyword evidence="2" id="KW-1185">Reference proteome</keyword>
<organism evidence="1 2">
    <name type="scientific">Occallatibacter riparius</name>
    <dbReference type="NCBI Taxonomy" id="1002689"/>
    <lineage>
        <taxon>Bacteria</taxon>
        <taxon>Pseudomonadati</taxon>
        <taxon>Acidobacteriota</taxon>
        <taxon>Terriglobia</taxon>
        <taxon>Terriglobales</taxon>
        <taxon>Acidobacteriaceae</taxon>
        <taxon>Occallatibacter</taxon>
    </lineage>
</organism>
<protein>
    <submittedName>
        <fullName evidence="1">Uncharacterized protein</fullName>
    </submittedName>
</protein>
<dbReference type="RefSeq" id="WP_260795179.1">
    <property type="nucleotide sequence ID" value="NZ_CP093313.1"/>
</dbReference>
<sequence>MAHGFDDYRIFISAPGDLDPDRQSCYDAISAVNENCSMPAKVLLVSVGLRENVQIEANRSIVSDNVRWSSYFIQLFQDDWGPRDLFRKLLFVALECKDDPAMPMRDVLICLKDAPHETNPQILAFRAELEALENVRLIRYSRPEEARQQIAEVCTAWAESIIAAKAAISPQA</sequence>
<dbReference type="Proteomes" id="UP001059380">
    <property type="component" value="Chromosome"/>
</dbReference>
<reference evidence="1" key="1">
    <citation type="submission" date="2021-04" db="EMBL/GenBank/DDBJ databases">
        <title>Phylogenetic analysis of Acidobacteriaceae.</title>
        <authorList>
            <person name="Qiu L."/>
            <person name="Zhang Q."/>
        </authorList>
    </citation>
    <scope>NUCLEOTIDE SEQUENCE</scope>
    <source>
        <strain evidence="1">DSM 25168</strain>
    </source>
</reference>
<gene>
    <name evidence="1" type="ORF">MOP44_06585</name>
</gene>
<dbReference type="EMBL" id="CP093313">
    <property type="protein sequence ID" value="UWZ85605.1"/>
    <property type="molecule type" value="Genomic_DNA"/>
</dbReference>
<dbReference type="KEGG" id="orp:MOP44_06585"/>
<name>A0A9J7BX14_9BACT</name>
<evidence type="ECO:0000313" key="2">
    <source>
        <dbReference type="Proteomes" id="UP001059380"/>
    </source>
</evidence>
<dbReference type="AlphaFoldDB" id="A0A9J7BX14"/>
<evidence type="ECO:0000313" key="1">
    <source>
        <dbReference type="EMBL" id="UWZ85605.1"/>
    </source>
</evidence>